<evidence type="ECO:0000256" key="1">
    <source>
        <dbReference type="SAM" id="MobiDB-lite"/>
    </source>
</evidence>
<feature type="domain" description="BZIP" evidence="2">
    <location>
        <begin position="33"/>
        <end position="48"/>
    </location>
</feature>
<feature type="compositionally biased region" description="Low complexity" evidence="1">
    <location>
        <begin position="55"/>
        <end position="64"/>
    </location>
</feature>
<reference evidence="4" key="1">
    <citation type="submission" date="2019-06" db="EMBL/GenBank/DDBJ databases">
        <title>Draft genome sequence of the griseofulvin-producing fungus Xylaria cubensis strain G536.</title>
        <authorList>
            <person name="Mead M.E."/>
            <person name="Raja H.A."/>
            <person name="Steenwyk J.L."/>
            <person name="Knowles S.L."/>
            <person name="Oberlies N.H."/>
            <person name="Rokas A."/>
        </authorList>
    </citation>
    <scope>NUCLEOTIDE SEQUENCE [LARGE SCALE GENOMIC DNA]</scope>
    <source>
        <strain evidence="4">G536</strain>
    </source>
</reference>
<evidence type="ECO:0000259" key="2">
    <source>
        <dbReference type="PROSITE" id="PS00036"/>
    </source>
</evidence>
<dbReference type="InterPro" id="IPR004827">
    <property type="entry name" value="bZIP"/>
</dbReference>
<dbReference type="InterPro" id="IPR046347">
    <property type="entry name" value="bZIP_sf"/>
</dbReference>
<accession>A0A553HNY8</accession>
<keyword evidence="4" id="KW-1185">Reference proteome</keyword>
<dbReference type="Proteomes" id="UP000319160">
    <property type="component" value="Unassembled WGS sequence"/>
</dbReference>
<gene>
    <name evidence="3" type="ORF">FHL15_009400</name>
</gene>
<feature type="compositionally biased region" description="Basic and acidic residues" evidence="1">
    <location>
        <begin position="65"/>
        <end position="82"/>
    </location>
</feature>
<protein>
    <recommendedName>
        <fullName evidence="2">BZIP domain-containing protein</fullName>
    </recommendedName>
</protein>
<feature type="region of interest" description="Disordered" evidence="1">
    <location>
        <begin position="1"/>
        <end position="43"/>
    </location>
</feature>
<dbReference type="PROSITE" id="PS00036">
    <property type="entry name" value="BZIP_BASIC"/>
    <property type="match status" value="1"/>
</dbReference>
<proteinExistence type="predicted"/>
<dbReference type="EMBL" id="VFLP01000064">
    <property type="protein sequence ID" value="TRX89650.1"/>
    <property type="molecule type" value="Genomic_DNA"/>
</dbReference>
<dbReference type="CDD" id="cd14688">
    <property type="entry name" value="bZIP_YAP"/>
    <property type="match status" value="1"/>
</dbReference>
<feature type="region of interest" description="Disordered" evidence="1">
    <location>
        <begin position="55"/>
        <end position="106"/>
    </location>
</feature>
<organism evidence="3 4">
    <name type="scientific">Xylaria flabelliformis</name>
    <dbReference type="NCBI Taxonomy" id="2512241"/>
    <lineage>
        <taxon>Eukaryota</taxon>
        <taxon>Fungi</taxon>
        <taxon>Dikarya</taxon>
        <taxon>Ascomycota</taxon>
        <taxon>Pezizomycotina</taxon>
        <taxon>Sordariomycetes</taxon>
        <taxon>Xylariomycetidae</taxon>
        <taxon>Xylariales</taxon>
        <taxon>Xylariaceae</taxon>
        <taxon>Xylaria</taxon>
    </lineage>
</organism>
<sequence>MKPVLSVQPGHGSPECMPSDAEGSAAPIDHKAKKRIQNRVAQRTYRTRIKQRLQDLQQQVQTLQQKEEEQQREAQRENRADESGNEETTFHTPIPERPGPTFVHSRGEEPSLEVACQDFHCVKTTNSGPWTGLPSQPNIWAHQHGETRSPYDNSFNIPGRPPITTIPALSPTNLQREASSSVSCSHTCQPEHLQNSLAFSPGVEGRLRYPIDSQANNAFELRSPTHPTPVAAAKHPANNMAQTNFYQDGIVSPPLTAASTHWPETISPSPQASVEEQLEYVLNCAQRVGFDSFDTMALHYYTRNFNPTSTVALEQHLSRNQRLPELLAELRKQSSNWSEWQRCGYQGEALKAAEEICAMEYGEFRKCEGNGSEHEGTTESALGYMVSEDHLNDEANFYVPPLSYNAWCGV</sequence>
<dbReference type="Gene3D" id="1.20.5.170">
    <property type="match status" value="1"/>
</dbReference>
<name>A0A553HNY8_9PEZI</name>
<dbReference type="SUPFAM" id="SSF57959">
    <property type="entry name" value="Leucine zipper domain"/>
    <property type="match status" value="1"/>
</dbReference>
<dbReference type="OrthoDB" id="194358at2759"/>
<evidence type="ECO:0000313" key="3">
    <source>
        <dbReference type="EMBL" id="TRX89650.1"/>
    </source>
</evidence>
<comment type="caution">
    <text evidence="3">The sequence shown here is derived from an EMBL/GenBank/DDBJ whole genome shotgun (WGS) entry which is preliminary data.</text>
</comment>
<dbReference type="GO" id="GO:0003700">
    <property type="term" value="F:DNA-binding transcription factor activity"/>
    <property type="evidence" value="ECO:0007669"/>
    <property type="project" value="InterPro"/>
</dbReference>
<evidence type="ECO:0000313" key="4">
    <source>
        <dbReference type="Proteomes" id="UP000319160"/>
    </source>
</evidence>
<dbReference type="AlphaFoldDB" id="A0A553HNY8"/>